<sequence length="261" mass="30663">MLEIVQPTDPIAAYIGGKRLLSKHIVARINQIPHKRYCEPFMGMGGVFLRRTKKPPVEVVNDINQDVINLFRVVQRHFNALLEMCEWSVSSRDEFYRLRNIPREYLTDIERAYCFLYLQKHSFGGKTNYGGMKSDRNSFNRNILVKKIRSLHERLSGVFLDCLPYEECIKRQDKPGTLFYLDPPYFGTEDYYQDFFSKNDFHKLASLLKTIKGHFILSINNIPETRELFNTFQLEVVNIKYSCNAKTTKMSEELIVTNYES</sequence>
<dbReference type="GO" id="GO:1904047">
    <property type="term" value="F:S-adenosyl-L-methionine binding"/>
    <property type="evidence" value="ECO:0007669"/>
    <property type="project" value="TreeGrafter"/>
</dbReference>
<evidence type="ECO:0000256" key="3">
    <source>
        <dbReference type="ARBA" id="ARBA00022603"/>
    </source>
</evidence>
<comment type="catalytic activity">
    <reaction evidence="6">
        <text>a 2'-deoxyadenosine in DNA + S-adenosyl-L-methionine = an N(6)-methyl-2'-deoxyadenosine in DNA + S-adenosyl-L-homocysteine + H(+)</text>
        <dbReference type="Rhea" id="RHEA:15197"/>
        <dbReference type="Rhea" id="RHEA-COMP:12418"/>
        <dbReference type="Rhea" id="RHEA-COMP:12419"/>
        <dbReference type="ChEBI" id="CHEBI:15378"/>
        <dbReference type="ChEBI" id="CHEBI:57856"/>
        <dbReference type="ChEBI" id="CHEBI:59789"/>
        <dbReference type="ChEBI" id="CHEBI:90615"/>
        <dbReference type="ChEBI" id="CHEBI:90616"/>
        <dbReference type="EC" id="2.1.1.72"/>
    </reaction>
</comment>
<dbReference type="PIRSF" id="PIRSF000398">
    <property type="entry name" value="M_m6A_EcoRV"/>
    <property type="match status" value="1"/>
</dbReference>
<reference evidence="7" key="1">
    <citation type="submission" date="2022-10" db="EMBL/GenBank/DDBJ databases">
        <authorList>
            <person name="Botero Cardona J."/>
        </authorList>
    </citation>
    <scope>NUCLEOTIDE SEQUENCE</scope>
    <source>
        <strain evidence="7">LMG 31819</strain>
        <strain evidence="8">R-53529</strain>
    </source>
</reference>
<keyword evidence="4" id="KW-0808">Transferase</keyword>
<evidence type="ECO:0000256" key="2">
    <source>
        <dbReference type="ARBA" id="ARBA00011900"/>
    </source>
</evidence>
<dbReference type="GO" id="GO:0009307">
    <property type="term" value="P:DNA restriction-modification system"/>
    <property type="evidence" value="ECO:0007669"/>
    <property type="project" value="InterPro"/>
</dbReference>
<dbReference type="GO" id="GO:0043565">
    <property type="term" value="F:sequence-specific DNA binding"/>
    <property type="evidence" value="ECO:0007669"/>
    <property type="project" value="TreeGrafter"/>
</dbReference>
<evidence type="ECO:0000256" key="1">
    <source>
        <dbReference type="ARBA" id="ARBA00006594"/>
    </source>
</evidence>
<dbReference type="GO" id="GO:0006298">
    <property type="term" value="P:mismatch repair"/>
    <property type="evidence" value="ECO:0007669"/>
    <property type="project" value="TreeGrafter"/>
</dbReference>
<dbReference type="Pfam" id="PF02086">
    <property type="entry name" value="MethyltransfD12"/>
    <property type="match status" value="1"/>
</dbReference>
<dbReference type="InterPro" id="IPR023095">
    <property type="entry name" value="Ade_MeTrfase_dom_2"/>
</dbReference>
<dbReference type="Proteomes" id="UP001154255">
    <property type="component" value="Unassembled WGS sequence"/>
</dbReference>
<dbReference type="PANTHER" id="PTHR30481">
    <property type="entry name" value="DNA ADENINE METHYLASE"/>
    <property type="match status" value="1"/>
</dbReference>
<name>A0A9W4XIU6_9PROT</name>
<protein>
    <recommendedName>
        <fullName evidence="2">site-specific DNA-methyltransferase (adenine-specific)</fullName>
        <ecNumber evidence="2">2.1.1.72</ecNumber>
    </recommendedName>
</protein>
<dbReference type="InterPro" id="IPR029063">
    <property type="entry name" value="SAM-dependent_MTases_sf"/>
</dbReference>
<evidence type="ECO:0000256" key="6">
    <source>
        <dbReference type="ARBA" id="ARBA00047942"/>
    </source>
</evidence>
<gene>
    <name evidence="8" type="ORF">R53529_LOCUS2291</name>
    <name evidence="7" type="ORF">R53530_LOCUS2271</name>
</gene>
<dbReference type="Gene3D" id="3.40.50.150">
    <property type="entry name" value="Vaccinia Virus protein VP39"/>
    <property type="match status" value="1"/>
</dbReference>
<dbReference type="AlphaFoldDB" id="A0A9W4XIU6"/>
<dbReference type="InterPro" id="IPR012327">
    <property type="entry name" value="MeTrfase_D12"/>
</dbReference>
<evidence type="ECO:0000256" key="4">
    <source>
        <dbReference type="ARBA" id="ARBA00022679"/>
    </source>
</evidence>
<accession>A0A9W4XIU6</accession>
<dbReference type="PANTHER" id="PTHR30481:SF4">
    <property type="entry name" value="SITE-SPECIFIC DNA-METHYLTRANSFERASE (ADENINE-SPECIFIC)"/>
    <property type="match status" value="1"/>
</dbReference>
<evidence type="ECO:0000313" key="8">
    <source>
        <dbReference type="EMBL" id="CAI3960650.1"/>
    </source>
</evidence>
<dbReference type="RefSeq" id="WP_271790704.1">
    <property type="nucleotide sequence ID" value="NZ_CAMXCM010000012.1"/>
</dbReference>
<evidence type="ECO:0000256" key="5">
    <source>
        <dbReference type="ARBA" id="ARBA00022691"/>
    </source>
</evidence>
<keyword evidence="5" id="KW-0949">S-adenosyl-L-methionine</keyword>
<dbReference type="InterPro" id="IPR012263">
    <property type="entry name" value="M_m6A_EcoRV"/>
</dbReference>
<evidence type="ECO:0000313" key="9">
    <source>
        <dbReference type="Proteomes" id="UP001154255"/>
    </source>
</evidence>
<dbReference type="EMBL" id="CAMXCS010000012">
    <property type="protein sequence ID" value="CAI3960650.1"/>
    <property type="molecule type" value="Genomic_DNA"/>
</dbReference>
<evidence type="ECO:0000313" key="7">
    <source>
        <dbReference type="EMBL" id="CAI3958460.1"/>
    </source>
</evidence>
<keyword evidence="10" id="KW-1185">Reference proteome</keyword>
<comment type="similarity">
    <text evidence="1">Belongs to the N(4)/N(6)-methyltransferase family.</text>
</comment>
<dbReference type="PRINTS" id="PR00505">
    <property type="entry name" value="D12N6MTFRASE"/>
</dbReference>
<dbReference type="EMBL" id="CAMXCM010000012">
    <property type="protein sequence ID" value="CAI3958460.1"/>
    <property type="molecule type" value="Genomic_DNA"/>
</dbReference>
<proteinExistence type="inferred from homology"/>
<dbReference type="GO" id="GO:0009007">
    <property type="term" value="F:site-specific DNA-methyltransferase (adenine-specific) activity"/>
    <property type="evidence" value="ECO:0007669"/>
    <property type="project" value="UniProtKB-EC"/>
</dbReference>
<keyword evidence="3 7" id="KW-0489">Methyltransferase</keyword>
<organism evidence="7 9">
    <name type="scientific">Commensalibacter communis</name>
    <dbReference type="NCBI Taxonomy" id="2972786"/>
    <lineage>
        <taxon>Bacteria</taxon>
        <taxon>Pseudomonadati</taxon>
        <taxon>Pseudomonadota</taxon>
        <taxon>Alphaproteobacteria</taxon>
        <taxon>Acetobacterales</taxon>
        <taxon>Acetobacteraceae</taxon>
    </lineage>
</organism>
<dbReference type="Gene3D" id="1.10.1020.10">
    <property type="entry name" value="Adenine-specific Methyltransferase, Domain 2"/>
    <property type="match status" value="1"/>
</dbReference>
<evidence type="ECO:0000313" key="10">
    <source>
        <dbReference type="Proteomes" id="UP001154259"/>
    </source>
</evidence>
<dbReference type="Proteomes" id="UP001154259">
    <property type="component" value="Unassembled WGS sequence"/>
</dbReference>
<dbReference type="GO" id="GO:0032259">
    <property type="term" value="P:methylation"/>
    <property type="evidence" value="ECO:0007669"/>
    <property type="project" value="UniProtKB-KW"/>
</dbReference>
<comment type="caution">
    <text evidence="7">The sequence shown here is derived from an EMBL/GenBank/DDBJ whole genome shotgun (WGS) entry which is preliminary data.</text>
</comment>
<dbReference type="SUPFAM" id="SSF53335">
    <property type="entry name" value="S-adenosyl-L-methionine-dependent methyltransferases"/>
    <property type="match status" value="1"/>
</dbReference>
<dbReference type="EC" id="2.1.1.72" evidence="2"/>